<keyword evidence="1" id="KW-1133">Transmembrane helix</keyword>
<dbReference type="InterPro" id="IPR006976">
    <property type="entry name" value="VanZ-like"/>
</dbReference>
<feature type="transmembrane region" description="Helical" evidence="1">
    <location>
        <begin position="6"/>
        <end position="23"/>
    </location>
</feature>
<organism evidence="3 4">
    <name type="scientific">Anaeromonas frigoriresistens</name>
    <dbReference type="NCBI Taxonomy" id="2683708"/>
    <lineage>
        <taxon>Bacteria</taxon>
        <taxon>Bacillati</taxon>
        <taxon>Bacillota</taxon>
        <taxon>Tissierellia</taxon>
        <taxon>Tissierellales</taxon>
        <taxon>Thermohalobacteraceae</taxon>
        <taxon>Anaeromonas</taxon>
    </lineage>
</organism>
<name>A0A942UVJ9_9FIRM</name>
<dbReference type="PANTHER" id="PTHR36834:SF1">
    <property type="entry name" value="INTEGRAL MEMBRANE PROTEIN"/>
    <property type="match status" value="1"/>
</dbReference>
<gene>
    <name evidence="3" type="ORF">GOQ27_12980</name>
</gene>
<feature type="domain" description="VanZ-like" evidence="2">
    <location>
        <begin position="40"/>
        <end position="169"/>
    </location>
</feature>
<accession>A0A942UVJ9</accession>
<evidence type="ECO:0000259" key="2">
    <source>
        <dbReference type="Pfam" id="PF04892"/>
    </source>
</evidence>
<reference evidence="3" key="1">
    <citation type="submission" date="2019-12" db="EMBL/GenBank/DDBJ databases">
        <title>Clostridiaceae gen. nov. sp. nov., isolated from sediment in Xinjiang, China.</title>
        <authorList>
            <person name="Zhang R."/>
        </authorList>
    </citation>
    <scope>NUCLEOTIDE SEQUENCE</scope>
    <source>
        <strain evidence="3">D2Q-11</strain>
    </source>
</reference>
<keyword evidence="1" id="KW-0812">Transmembrane</keyword>
<dbReference type="AlphaFoldDB" id="A0A942UVJ9"/>
<feature type="transmembrane region" description="Helical" evidence="1">
    <location>
        <begin position="118"/>
        <end position="140"/>
    </location>
</feature>
<dbReference type="InterPro" id="IPR053150">
    <property type="entry name" value="Teicoplanin_resist-assoc"/>
</dbReference>
<evidence type="ECO:0000256" key="1">
    <source>
        <dbReference type="SAM" id="Phobius"/>
    </source>
</evidence>
<proteinExistence type="predicted"/>
<dbReference type="Pfam" id="PF04892">
    <property type="entry name" value="VanZ"/>
    <property type="match status" value="1"/>
</dbReference>
<dbReference type="EMBL" id="WSFT01000049">
    <property type="protein sequence ID" value="MBS4539383.1"/>
    <property type="molecule type" value="Genomic_DNA"/>
</dbReference>
<evidence type="ECO:0000313" key="4">
    <source>
        <dbReference type="Proteomes" id="UP000724672"/>
    </source>
</evidence>
<comment type="caution">
    <text evidence="3">The sequence shown here is derived from an EMBL/GenBank/DDBJ whole genome shotgun (WGS) entry which is preliminary data.</text>
</comment>
<dbReference type="RefSeq" id="WP_203367308.1">
    <property type="nucleotide sequence ID" value="NZ_WSFT01000049.1"/>
</dbReference>
<feature type="transmembrane region" description="Helical" evidence="1">
    <location>
        <begin position="93"/>
        <end position="111"/>
    </location>
</feature>
<feature type="transmembrane region" description="Helical" evidence="1">
    <location>
        <begin position="152"/>
        <end position="174"/>
    </location>
</feature>
<dbReference type="PANTHER" id="PTHR36834">
    <property type="entry name" value="MEMBRANE PROTEIN-RELATED"/>
    <property type="match status" value="1"/>
</dbReference>
<protein>
    <submittedName>
        <fullName evidence="3">VanZ family protein</fullName>
    </submittedName>
</protein>
<evidence type="ECO:0000313" key="3">
    <source>
        <dbReference type="EMBL" id="MBS4539383.1"/>
    </source>
</evidence>
<keyword evidence="4" id="KW-1185">Reference proteome</keyword>
<keyword evidence="1" id="KW-0472">Membrane</keyword>
<feature type="transmembrane region" description="Helical" evidence="1">
    <location>
        <begin position="32"/>
        <end position="52"/>
    </location>
</feature>
<dbReference type="Proteomes" id="UP000724672">
    <property type="component" value="Unassembled WGS sequence"/>
</dbReference>
<sequence>MVDFDKLTMTISLVILFLSLIYIKKKKRVTNVYLIFFSIFFIYLIGVLKYTIFPIPLDPFMREVMSRETTFLNGVNLIPFNFKSMEYLLHNQILLNIILSIPFGFGISYITKISKKKLLSYGIFFGVIIELTQLIISLILGYTYRYIDINDVILNFVGVIIGYFIFKAFAMIFIKIVEKFNIKLDSILEYIYNISKYSIEKN</sequence>